<dbReference type="EMBL" id="JBJKBG010000001">
    <property type="protein sequence ID" value="KAL3752931.1"/>
    <property type="molecule type" value="Genomic_DNA"/>
</dbReference>
<keyword evidence="3" id="KW-0507">mRNA processing</keyword>
<feature type="domain" description="Pre-mRNA polyadenylation factor Fip1" evidence="6">
    <location>
        <begin position="251"/>
        <end position="293"/>
    </location>
</feature>
<gene>
    <name evidence="7" type="ORF">ACJRO7_000343</name>
</gene>
<sequence length="1249" mass="140866">MEEAADGFGALYVDDVEFGASEPAGGLLGCSDSWVRAVGGEEPSGNGGGAGNAGGSTGSEPKSGSEVRRFEVSDLREDGGRREEEEEEEEGGGSDSEEDLNIVVNDEDCRALAGLSMRSARDGGRFGGDADGDVDGVAAQNGVGMNGRRSDQLMNGGRDCDGAPSERGTGFKQLKYRESHRTGYARANYWRANKSGGMMALSMSARGDFEKNEDQDHKEVSGMVHARAPSNLAVPQKGRSFSLPWYRNIIDVNIDALKEKPWRYPGVDITDYFNFGLDEESWKQYCNSLEQVRQQSSLLSRIPTYESSSLNQKIFLAIVMAVYEQEELVQEGMADGAGQVGSGRTHAPSTTVSLDRQSLLTMQKGKAIEVAESLGERQPSMVLRRLRSYDANVVIEVALPDPPKDYSMSNKNGHNTFSRELDNGKLHVDDSRNTFQPHKADNEDALMPHTVDEDLSVDCLEENARRFRESVKGTRCFELTNASSLIDGSTSGDRKNSDGDDWDGQKAYIQDAEGKAVTEETMKKATQGVCGTSFIADSCIIQAEPSLGDRIQLSLSSLCFESESEASEDSVSVDLGKKDDVYHRNLSFGSSNDFHDSSTCDKASVKTKPTHGTYNPRCRTHFQVGNVGEPDAFSDSDDVASNLSDSRGINEWDDLVVDHSRWNRRQGAMDHSYEEHVPYSRERVYGSERFDDHSIHTFYKLLSRGQHTSRNELDQHFRRNQGEGENFFGGRFSKNGIDLERDGNHKAKCKRMEERNSYSHKELSQLVSRYSTDTAKGKDTRSKLKSEDLQSNKRTNHNGRFLARHREEFMLENRRTSLSPTEWEGDYLENNCGRELLYWRELKNFERRGGHRGNPPYGNDWLMESEDECQEYRDHEHLSSQLYGESHAPEKRRWGDTMSPRDELNHSRLFGLYRKFPRQSHSDEGGESRQSHVYSKIDGADDGFTFSGNHTCVGRRKYGFQKSLPWRNDDKFHLKHQDDQLHAEEASLFCGRSINRSVNLKYKDADCGMVDNGIKEERSWFRRSSRGNSALFLNEGFPVSDKTKHDETMSMSGNPVNWFVREGKSSRRYNTQRNRRHHVSSKIMDLRVAGTDPTLRYRNKSQRREAAESDLPNSVSHQAGKKWVDKLPVSAKIEDSEIEDDQIGMEEPSTDIAWEKNHVPGDIAVTCNVKNKKQGPKKSPEMDKAIGGIDETRIVETIAKMERRKERFKEPLAYKMEVEVKTNRQVNLMPEVTETKHERPARKRRWGGS</sequence>
<evidence type="ECO:0000313" key="8">
    <source>
        <dbReference type="Proteomes" id="UP001634007"/>
    </source>
</evidence>
<accession>A0ABD3LT17</accession>
<feature type="region of interest" description="Disordered" evidence="5">
    <location>
        <begin position="141"/>
        <end position="169"/>
    </location>
</feature>
<evidence type="ECO:0000256" key="2">
    <source>
        <dbReference type="ARBA" id="ARBA00007459"/>
    </source>
</evidence>
<evidence type="ECO:0000256" key="5">
    <source>
        <dbReference type="SAM" id="MobiDB-lite"/>
    </source>
</evidence>
<comment type="caution">
    <text evidence="7">The sequence shown here is derived from an EMBL/GenBank/DDBJ whole genome shotgun (WGS) entry which is preliminary data.</text>
</comment>
<dbReference type="GO" id="GO:0005634">
    <property type="term" value="C:nucleus"/>
    <property type="evidence" value="ECO:0007669"/>
    <property type="project" value="UniProtKB-SubCell"/>
</dbReference>
<feature type="region of interest" description="Disordered" evidence="5">
    <location>
        <begin position="876"/>
        <end position="899"/>
    </location>
</feature>
<organism evidence="7 8">
    <name type="scientific">Eucalyptus globulus</name>
    <name type="common">Tasmanian blue gum</name>
    <dbReference type="NCBI Taxonomy" id="34317"/>
    <lineage>
        <taxon>Eukaryota</taxon>
        <taxon>Viridiplantae</taxon>
        <taxon>Streptophyta</taxon>
        <taxon>Embryophyta</taxon>
        <taxon>Tracheophyta</taxon>
        <taxon>Spermatophyta</taxon>
        <taxon>Magnoliopsida</taxon>
        <taxon>eudicotyledons</taxon>
        <taxon>Gunneridae</taxon>
        <taxon>Pentapetalae</taxon>
        <taxon>rosids</taxon>
        <taxon>malvids</taxon>
        <taxon>Myrtales</taxon>
        <taxon>Myrtaceae</taxon>
        <taxon>Myrtoideae</taxon>
        <taxon>Eucalypteae</taxon>
        <taxon>Eucalyptus</taxon>
    </lineage>
</organism>
<feature type="compositionally biased region" description="Acidic residues" evidence="5">
    <location>
        <begin position="84"/>
        <end position="100"/>
    </location>
</feature>
<feature type="compositionally biased region" description="Gly residues" evidence="5">
    <location>
        <begin position="45"/>
        <end position="57"/>
    </location>
</feature>
<proteinExistence type="inferred from homology"/>
<dbReference type="Pfam" id="PF05182">
    <property type="entry name" value="Fip1"/>
    <property type="match status" value="1"/>
</dbReference>
<feature type="compositionally biased region" description="Basic and acidic residues" evidence="5">
    <location>
        <begin position="887"/>
        <end position="899"/>
    </location>
</feature>
<protein>
    <recommendedName>
        <fullName evidence="6">Pre-mRNA polyadenylation factor Fip1 domain-containing protein</fullName>
    </recommendedName>
</protein>
<feature type="compositionally biased region" description="Basic and acidic residues" evidence="5">
    <location>
        <begin position="775"/>
        <end position="791"/>
    </location>
</feature>
<dbReference type="GO" id="GO:0006397">
    <property type="term" value="P:mRNA processing"/>
    <property type="evidence" value="ECO:0007669"/>
    <property type="project" value="UniProtKB-KW"/>
</dbReference>
<evidence type="ECO:0000256" key="4">
    <source>
        <dbReference type="ARBA" id="ARBA00023242"/>
    </source>
</evidence>
<dbReference type="InterPro" id="IPR044976">
    <property type="entry name" value="FIPS5/FIPS3-like"/>
</dbReference>
<evidence type="ECO:0000256" key="1">
    <source>
        <dbReference type="ARBA" id="ARBA00004123"/>
    </source>
</evidence>
<comment type="similarity">
    <text evidence="2">Belongs to the FIP1 family.</text>
</comment>
<keyword evidence="8" id="KW-1185">Reference proteome</keyword>
<feature type="region of interest" description="Disordered" evidence="5">
    <location>
        <begin position="1090"/>
        <end position="1119"/>
    </location>
</feature>
<evidence type="ECO:0000256" key="3">
    <source>
        <dbReference type="ARBA" id="ARBA00022664"/>
    </source>
</evidence>
<feature type="compositionally biased region" description="Basic and acidic residues" evidence="5">
    <location>
        <begin position="63"/>
        <end position="83"/>
    </location>
</feature>
<keyword evidence="4" id="KW-0539">Nucleus</keyword>
<evidence type="ECO:0000313" key="7">
    <source>
        <dbReference type="EMBL" id="KAL3752931.1"/>
    </source>
</evidence>
<feature type="region of interest" description="Disordered" evidence="5">
    <location>
        <begin position="769"/>
        <end position="800"/>
    </location>
</feature>
<reference evidence="7 8" key="1">
    <citation type="submission" date="2024-11" db="EMBL/GenBank/DDBJ databases">
        <title>Chromosome-level genome assembly of Eucalyptus globulus Labill. provides insights into its genome evolution.</title>
        <authorList>
            <person name="Li X."/>
        </authorList>
    </citation>
    <scope>NUCLEOTIDE SEQUENCE [LARGE SCALE GENOMIC DNA]</scope>
    <source>
        <strain evidence="7">CL2024</strain>
        <tissue evidence="7">Fresh tender leaves</tissue>
    </source>
</reference>
<dbReference type="InterPro" id="IPR007854">
    <property type="entry name" value="Fip1_dom"/>
</dbReference>
<dbReference type="Proteomes" id="UP001634007">
    <property type="component" value="Unassembled WGS sequence"/>
</dbReference>
<evidence type="ECO:0000259" key="6">
    <source>
        <dbReference type="Pfam" id="PF05182"/>
    </source>
</evidence>
<name>A0ABD3LT17_EUCGL</name>
<feature type="region of interest" description="Disordered" evidence="5">
    <location>
        <begin position="36"/>
        <end position="103"/>
    </location>
</feature>
<dbReference type="PANTHER" id="PTHR36884:SF4">
    <property type="entry name" value="FIP1[III]-LIKE PROTEIN"/>
    <property type="match status" value="1"/>
</dbReference>
<dbReference type="PANTHER" id="PTHR36884">
    <property type="entry name" value="FIP1[III]-LIKE PROTEIN"/>
    <property type="match status" value="1"/>
</dbReference>
<dbReference type="AlphaFoldDB" id="A0ABD3LT17"/>
<comment type="subcellular location">
    <subcellularLocation>
        <location evidence="1">Nucleus</location>
    </subcellularLocation>
</comment>